<protein>
    <submittedName>
        <fullName evidence="2">ABC transporter permease</fullName>
    </submittedName>
</protein>
<feature type="transmembrane region" description="Helical" evidence="1">
    <location>
        <begin position="235"/>
        <end position="258"/>
    </location>
</feature>
<dbReference type="AlphaFoldDB" id="A0A3L8GKV2"/>
<proteinExistence type="predicted"/>
<comment type="caution">
    <text evidence="2">The sequence shown here is derived from an EMBL/GenBank/DDBJ whole genome shotgun (WGS) entry which is preliminary data.</text>
</comment>
<dbReference type="RefSeq" id="WP_121792034.1">
    <property type="nucleotide sequence ID" value="NZ_QLQC01000048.1"/>
</dbReference>
<dbReference type="EMBL" id="QLQD01000044">
    <property type="protein sequence ID" value="RLU57293.1"/>
    <property type="molecule type" value="Genomic_DNA"/>
</dbReference>
<keyword evidence="1" id="KW-0472">Membrane</keyword>
<dbReference type="OrthoDB" id="9816138at2"/>
<evidence type="ECO:0000256" key="1">
    <source>
        <dbReference type="SAM" id="Phobius"/>
    </source>
</evidence>
<feature type="transmembrane region" description="Helical" evidence="1">
    <location>
        <begin position="196"/>
        <end position="215"/>
    </location>
</feature>
<evidence type="ECO:0000313" key="2">
    <source>
        <dbReference type="EMBL" id="RLU57293.1"/>
    </source>
</evidence>
<dbReference type="Proteomes" id="UP000269148">
    <property type="component" value="Unassembled WGS sequence"/>
</dbReference>
<feature type="transmembrane region" description="Helical" evidence="1">
    <location>
        <begin position="58"/>
        <end position="80"/>
    </location>
</feature>
<keyword evidence="1" id="KW-1133">Transmembrane helix</keyword>
<dbReference type="STRING" id="1346.BMF34_04310"/>
<reference evidence="2 3" key="1">
    <citation type="submission" date="2018-06" db="EMBL/GenBank/DDBJ databases">
        <title>Mutators as drivers of adaptation in pathogenic bacteria and a risk factor for host jumps and vaccine escape.</title>
        <authorList>
            <person name="Barnes A.C."/>
            <person name="Silayeva O."/>
        </authorList>
    </citation>
    <scope>NUCLEOTIDE SEQUENCE [LARGE SCALE GENOMIC DNA]</scope>
    <source>
        <strain evidence="2 3">QMA0445</strain>
    </source>
</reference>
<evidence type="ECO:0000313" key="3">
    <source>
        <dbReference type="Proteomes" id="UP000269148"/>
    </source>
</evidence>
<gene>
    <name evidence="2" type="ORF">DIY07_04625</name>
</gene>
<name>A0A3L8GKV2_STRIN</name>
<feature type="transmembrane region" description="Helical" evidence="1">
    <location>
        <begin position="16"/>
        <end position="38"/>
    </location>
</feature>
<sequence>MFGKLFKYELKSIGKWYFALNVSIIAIAVILSFTFELLSSKVNETHPKISWTTDSLPMILTLIFGFLIAGSLLATLLIIIRRFNQNVFGREGYLTMTLPVSEHHLILSKLLASFICMIFNSFILVIATLILIIPQVSVAEFLNAFRDLGQLILENLDLTGFGISYLLLSTFSGILMIYLSISIGQLFANRRGLKAFIAYAVITVLITILFSQINTNLFRFDFNETMDLDFLRNRYMYVLLGETVIELVTFYFATHFIMKHKLNLQ</sequence>
<organism evidence="2 3">
    <name type="scientific">Streptococcus iniae</name>
    <name type="common">Streptococcus shiloi</name>
    <dbReference type="NCBI Taxonomy" id="1346"/>
    <lineage>
        <taxon>Bacteria</taxon>
        <taxon>Bacillati</taxon>
        <taxon>Bacillota</taxon>
        <taxon>Bacilli</taxon>
        <taxon>Lactobacillales</taxon>
        <taxon>Streptococcaceae</taxon>
        <taxon>Streptococcus</taxon>
    </lineage>
</organism>
<keyword evidence="1" id="KW-0812">Transmembrane</keyword>
<feature type="transmembrane region" description="Helical" evidence="1">
    <location>
        <begin position="163"/>
        <end position="184"/>
    </location>
</feature>
<accession>A0A3L8GKV2</accession>
<feature type="transmembrane region" description="Helical" evidence="1">
    <location>
        <begin position="110"/>
        <end position="133"/>
    </location>
</feature>